<protein>
    <recommendedName>
        <fullName evidence="2">5'-3' DNA helicase ZGRF1-like N-terminal domain-containing protein</fullName>
    </recommendedName>
</protein>
<feature type="domain" description="5'-3' DNA helicase ZGRF1-like N-terminal" evidence="2">
    <location>
        <begin position="20"/>
        <end position="101"/>
    </location>
</feature>
<dbReference type="PANTHER" id="PTHR28535">
    <property type="entry name" value="ZINC FINGER GRF-TYPE CONTAINING 1"/>
    <property type="match status" value="1"/>
</dbReference>
<feature type="compositionally biased region" description="Polar residues" evidence="1">
    <location>
        <begin position="389"/>
        <end position="410"/>
    </location>
</feature>
<feature type="region of interest" description="Disordered" evidence="1">
    <location>
        <begin position="426"/>
        <end position="445"/>
    </location>
</feature>
<gene>
    <name evidence="3" type="ORF">DSL72_009383</name>
</gene>
<evidence type="ECO:0000313" key="4">
    <source>
        <dbReference type="Proteomes" id="UP000672032"/>
    </source>
</evidence>
<feature type="compositionally biased region" description="Basic residues" evidence="1">
    <location>
        <begin position="411"/>
        <end position="421"/>
    </location>
</feature>
<dbReference type="Proteomes" id="UP000672032">
    <property type="component" value="Chromosome 8"/>
</dbReference>
<dbReference type="OrthoDB" id="6513042at2759"/>
<dbReference type="InterPro" id="IPR018838">
    <property type="entry name" value="ZGRF1-like_N"/>
</dbReference>
<feature type="region of interest" description="Disordered" evidence="1">
    <location>
        <begin position="451"/>
        <end position="528"/>
    </location>
</feature>
<dbReference type="EMBL" id="CP063412">
    <property type="protein sequence ID" value="QSZ37289.1"/>
    <property type="molecule type" value="Genomic_DNA"/>
</dbReference>
<feature type="region of interest" description="Disordered" evidence="1">
    <location>
        <begin position="943"/>
        <end position="969"/>
    </location>
</feature>
<sequence>MSASASVAMRVPPDQNTAPVLEFRCLYTADIRRKQKRWQDGRLKYHTFNKRVMVFDERSNLVGDAHWRAKAALDEGAELELERSGIRVEVSEFLERTDQDLTELIDKRVKEREERFIARTGASTPARLAASVIRSQSIAAAHLTPRPLSSILGTPSGHYGKALIANTSPFEQRERLNASAADENESPRPTKRRKANEPPPSKSGFAQNLMGATLSFTPTASSTGPIRYEPLKLKSIQQSGFNSNNNKERGDDSRDASSSRKQNLVGDDMARDLASSKGRIPQRTRDKPEKIGYASNLTGASLSLSSFREATLKTMERNSIVQKSQLKTIDISSDTSSDEKSPPPAPISRPKDVARKNKKLRVDSSERTSRLSSPPAKATTVPKPAEGISSKSQESQNYVPSMDQAPQRSHSSLRIKSRPRNRMLMLLDQPSSRTPPLAMKQDTNRLTKLDTVVPSMRASSNSRFSPLVLEQDSEKSPKLDLVSPAAKLTLPHRPSMGDDGHDKAGNDAGDDASNDSGNGDQNDELQMSASPNHLNLSDFEEPASSPADVGINHQTIDAILSRTRPPEAQKTISNVASVLTEQRDSKSGQRLRSKNVEEVSRQPGFNHISSLNEKDPQIAQNCAPNHDSVLQTSPKHLPEVLGATERQSTDSVSPNKDVTLDRAAISSKPSKERPESNAHLLVDESGVRMVYDLTNKIDRPITESIITPHPAEKVGAAVRATASASASCAFQQTSVVTRATIHSNLAGKRNTNILPRNSDSIGSRAVVENGECAINTNGASSIVVESDKILEGLTSNGSTFNASGRFMAKLVPKPNQHRSEAVPIKTSSSIIDQPAMFLPTAQNYSTDVEIQQSPSSIPGILPAEQTRSDEISGFMSANQIIEKETQIRTSEAPNSGDQDLSRPRIINPATRGMSIQKTAKRTLHALAAAVNQMDPPAAIFGGPGSGRNTTSNTSATNVGDLGHETVGKGPWSRESFDLFGLWRPPVQPS</sequence>
<evidence type="ECO:0000313" key="3">
    <source>
        <dbReference type="EMBL" id="QSZ37289.1"/>
    </source>
</evidence>
<feature type="compositionally biased region" description="Polar residues" evidence="1">
    <location>
        <begin position="946"/>
        <end position="957"/>
    </location>
</feature>
<dbReference type="Pfam" id="PF10382">
    <property type="entry name" value="ZGRF1-like_N"/>
    <property type="match status" value="1"/>
</dbReference>
<feature type="compositionally biased region" description="Low complexity" evidence="1">
    <location>
        <begin position="374"/>
        <end position="385"/>
    </location>
</feature>
<dbReference type="GO" id="GO:0006302">
    <property type="term" value="P:double-strand break repair"/>
    <property type="evidence" value="ECO:0007669"/>
    <property type="project" value="TreeGrafter"/>
</dbReference>
<evidence type="ECO:0000259" key="2">
    <source>
        <dbReference type="Pfam" id="PF10382"/>
    </source>
</evidence>
<feature type="compositionally biased region" description="Basic and acidic residues" evidence="1">
    <location>
        <begin position="246"/>
        <end position="258"/>
    </location>
</feature>
<reference evidence="3" key="1">
    <citation type="submission" date="2020-10" db="EMBL/GenBank/DDBJ databases">
        <title>Genome Sequence of Monilinia vaccinii-corymbosi Sheds Light on Mummy Berry Disease Infection of Blueberry and Mating Type.</title>
        <authorList>
            <person name="Yow A.G."/>
            <person name="Zhang Y."/>
            <person name="Bansal K."/>
            <person name="Eacker S.M."/>
            <person name="Sullivan S."/>
            <person name="Liachko I."/>
            <person name="Cubeta M.A."/>
            <person name="Rollins J.A."/>
            <person name="Ashrafi H."/>
        </authorList>
    </citation>
    <scope>NUCLEOTIDE SEQUENCE</scope>
    <source>
        <strain evidence="3">RL-1</strain>
    </source>
</reference>
<keyword evidence="4" id="KW-1185">Reference proteome</keyword>
<feature type="region of interest" description="Disordered" evidence="1">
    <location>
        <begin position="167"/>
        <end position="207"/>
    </location>
</feature>
<dbReference type="GO" id="GO:0005634">
    <property type="term" value="C:nucleus"/>
    <property type="evidence" value="ECO:0007669"/>
    <property type="project" value="TreeGrafter"/>
</dbReference>
<dbReference type="InterPro" id="IPR052800">
    <property type="entry name" value="DNA_Repair_Helicase_ZGRF1"/>
</dbReference>
<feature type="region of interest" description="Disordered" evidence="1">
    <location>
        <begin position="579"/>
        <end position="610"/>
    </location>
</feature>
<feature type="compositionally biased region" description="Basic and acidic residues" evidence="1">
    <location>
        <begin position="349"/>
        <end position="369"/>
    </location>
</feature>
<name>A0A8A3PQY2_9HELO</name>
<feature type="compositionally biased region" description="Basic and acidic residues" evidence="1">
    <location>
        <begin position="495"/>
        <end position="505"/>
    </location>
</feature>
<feature type="region of interest" description="Disordered" evidence="1">
    <location>
        <begin position="325"/>
        <end position="421"/>
    </location>
</feature>
<feature type="compositionally biased region" description="Polar residues" evidence="1">
    <location>
        <begin position="235"/>
        <end position="245"/>
    </location>
</feature>
<dbReference type="GO" id="GO:0035861">
    <property type="term" value="C:site of double-strand break"/>
    <property type="evidence" value="ECO:0007669"/>
    <property type="project" value="TreeGrafter"/>
</dbReference>
<organism evidence="3 4">
    <name type="scientific">Monilinia vaccinii-corymbosi</name>
    <dbReference type="NCBI Taxonomy" id="61207"/>
    <lineage>
        <taxon>Eukaryota</taxon>
        <taxon>Fungi</taxon>
        <taxon>Dikarya</taxon>
        <taxon>Ascomycota</taxon>
        <taxon>Pezizomycotina</taxon>
        <taxon>Leotiomycetes</taxon>
        <taxon>Helotiales</taxon>
        <taxon>Sclerotiniaceae</taxon>
        <taxon>Monilinia</taxon>
    </lineage>
</organism>
<feature type="region of interest" description="Disordered" evidence="1">
    <location>
        <begin position="235"/>
        <end position="292"/>
    </location>
</feature>
<evidence type="ECO:0000256" key="1">
    <source>
        <dbReference type="SAM" id="MobiDB-lite"/>
    </source>
</evidence>
<dbReference type="PANTHER" id="PTHR28535:SF1">
    <property type="entry name" value="PROTEIN ZGRF1"/>
    <property type="match status" value="1"/>
</dbReference>
<accession>A0A8A3PQY2</accession>
<dbReference type="AlphaFoldDB" id="A0A8A3PQY2"/>
<proteinExistence type="predicted"/>